<dbReference type="Pfam" id="PF13604">
    <property type="entry name" value="AAA_30"/>
    <property type="match status" value="1"/>
</dbReference>
<feature type="region of interest" description="Disordered" evidence="3">
    <location>
        <begin position="702"/>
        <end position="740"/>
    </location>
</feature>
<dbReference type="Proteomes" id="UP001596524">
    <property type="component" value="Unassembled WGS sequence"/>
</dbReference>
<protein>
    <submittedName>
        <fullName evidence="5">MobF family relaxase</fullName>
    </submittedName>
</protein>
<accession>A0ABW2N0U1</accession>
<dbReference type="Gene3D" id="2.30.30.940">
    <property type="match status" value="1"/>
</dbReference>
<name>A0ABW2N0U1_9ACTN</name>
<keyword evidence="6" id="KW-1185">Reference proteome</keyword>
<dbReference type="SUPFAM" id="SSF52540">
    <property type="entry name" value="P-loop containing nucleoside triphosphate hydrolases"/>
    <property type="match status" value="2"/>
</dbReference>
<reference evidence="6" key="1">
    <citation type="journal article" date="2019" name="Int. J. Syst. Evol. Microbiol.">
        <title>The Global Catalogue of Microorganisms (GCM) 10K type strain sequencing project: providing services to taxonomists for standard genome sequencing and annotation.</title>
        <authorList>
            <consortium name="The Broad Institute Genomics Platform"/>
            <consortium name="The Broad Institute Genome Sequencing Center for Infectious Disease"/>
            <person name="Wu L."/>
            <person name="Ma J."/>
        </authorList>
    </citation>
    <scope>NUCLEOTIDE SEQUENCE [LARGE SCALE GENOMIC DNA]</scope>
    <source>
        <strain evidence="6">FCH27</strain>
    </source>
</reference>
<dbReference type="Gene3D" id="3.40.50.300">
    <property type="entry name" value="P-loop containing nucleotide triphosphate hydrolases"/>
    <property type="match status" value="2"/>
</dbReference>
<proteinExistence type="predicted"/>
<feature type="compositionally biased region" description="Basic and acidic residues" evidence="3">
    <location>
        <begin position="711"/>
        <end position="740"/>
    </location>
</feature>
<dbReference type="InterPro" id="IPR050534">
    <property type="entry name" value="Coronavir_polyprotein_1ab"/>
</dbReference>
<dbReference type="InterPro" id="IPR027417">
    <property type="entry name" value="P-loop_NTPase"/>
</dbReference>
<dbReference type="NCBIfam" id="NF041492">
    <property type="entry name" value="MobF"/>
    <property type="match status" value="1"/>
</dbReference>
<dbReference type="EMBL" id="JBHTCH010000004">
    <property type="protein sequence ID" value="MFC7359495.1"/>
    <property type="molecule type" value="Genomic_DNA"/>
</dbReference>
<evidence type="ECO:0000256" key="1">
    <source>
        <dbReference type="ARBA" id="ARBA00022741"/>
    </source>
</evidence>
<dbReference type="RefSeq" id="WP_255889590.1">
    <property type="nucleotide sequence ID" value="NZ_JAFMZM010000002.1"/>
</dbReference>
<comment type="caution">
    <text evidence="5">The sequence shown here is derived from an EMBL/GenBank/DDBJ whole genome shotgun (WGS) entry which is preliminary data.</text>
</comment>
<evidence type="ECO:0000256" key="2">
    <source>
        <dbReference type="ARBA" id="ARBA00022840"/>
    </source>
</evidence>
<dbReference type="InterPro" id="IPR003593">
    <property type="entry name" value="AAA+_ATPase"/>
</dbReference>
<dbReference type="SUPFAM" id="SSF55464">
    <property type="entry name" value="Origin of replication-binding domain, RBD-like"/>
    <property type="match status" value="1"/>
</dbReference>
<feature type="domain" description="AAA+ ATPase" evidence="4">
    <location>
        <begin position="457"/>
        <end position="696"/>
    </location>
</feature>
<dbReference type="Pfam" id="PF08751">
    <property type="entry name" value="TrwC"/>
    <property type="match status" value="1"/>
</dbReference>
<evidence type="ECO:0000259" key="4">
    <source>
        <dbReference type="SMART" id="SM00382"/>
    </source>
</evidence>
<keyword evidence="1" id="KW-0547">Nucleotide-binding</keyword>
<feature type="region of interest" description="Disordered" evidence="3">
    <location>
        <begin position="859"/>
        <end position="916"/>
    </location>
</feature>
<organism evidence="5 6">
    <name type="scientific">Nocardioides astragali</name>
    <dbReference type="NCBI Taxonomy" id="1776736"/>
    <lineage>
        <taxon>Bacteria</taxon>
        <taxon>Bacillati</taxon>
        <taxon>Actinomycetota</taxon>
        <taxon>Actinomycetes</taxon>
        <taxon>Propionibacteriales</taxon>
        <taxon>Nocardioidaceae</taxon>
        <taxon>Nocardioides</taxon>
    </lineage>
</organism>
<dbReference type="PANTHER" id="PTHR43788">
    <property type="entry name" value="DNA2/NAM7 HELICASE FAMILY MEMBER"/>
    <property type="match status" value="1"/>
</dbReference>
<sequence>MHGGVKFYRGSAAAARSYVEADHSRVDDYYLAEGTGLAEHYIAGPGAVRRADDLDGPAYERWVAGYDVLTGAAKGRLRDDARALRFVEVVINGPKSWSLAAALHPDVATAYDAAMDRAAGEVIGWVVEHATTRVGPRGRQVQVPVEMVEAAVVRHYTSRAGDPHRHLHVQINARVFARGAWRGLHSVGVVDSIEALNGIGHAAVMCDPEFRAALAARGYTLDDDGEIRQLAPYTGGFSQRAAQITRNVDRYEAAWRAEHPGQEPGPRLRQTWDRRAWADARPDKVVPRSGADLVAAWNRELRDLGFTPPTTRAANPATNLAAVPGLQIGRLNRDVAADLVLTRLGAKRSAWNGADIRGEAERLIASVGVVAERAVRHELVEDVADRARTRCVPLLDRDDVPEHVRSVTSERVLAVEADLVDSIFARASRPVTTAVRLRGIAHLDPAQRRVVAALAGDAGLLVIEGAAGTGKTTTLAAARDVLDAADRRLVVVTPTLKAAHAAQRQVGADAFSAAWLIHQHGYRWDDEGHWSHTETAPEAASDARPDSRARLLPGDVLLVDEAGMLDQDTARALFAIADRAHATVALLGDRHQLPAVGRGGVLDLAARWVSPAGHHELESVHRFGDPAYADLSLLMRTGERPGEVFGALLERGQIVLHASEVERTAALAAIGAAQSDDGDHLVIADTRDQVAALNAAIRDRRQDAGAPPGEQPREQASEQSGERAGEPITRRGERIGLGDRVATRRNDRDLAVANRDTWTVAGIGIDGGLLVTGRAGQRALPADYVREHVELAFTTTAYGAQGETVDSAHFALGETTGAASAYVGMTRGRHQNVAHLVADTVDDARNQWVEVFSRDRADLGPSHAAQRAADDIDRYGPSAPPAPIGLQAAMLREGARRRPEPQPIPTSPPTSHGIGR</sequence>
<dbReference type="InterPro" id="IPR014862">
    <property type="entry name" value="TrwC"/>
</dbReference>
<keyword evidence="2" id="KW-0067">ATP-binding</keyword>
<evidence type="ECO:0000313" key="5">
    <source>
        <dbReference type="EMBL" id="MFC7359495.1"/>
    </source>
</evidence>
<gene>
    <name evidence="5" type="primary">mobF</name>
    <name evidence="5" type="ORF">ACFQO6_04360</name>
</gene>
<dbReference type="SMART" id="SM00382">
    <property type="entry name" value="AAA"/>
    <property type="match status" value="1"/>
</dbReference>
<evidence type="ECO:0000256" key="3">
    <source>
        <dbReference type="SAM" id="MobiDB-lite"/>
    </source>
</evidence>
<evidence type="ECO:0000313" key="6">
    <source>
        <dbReference type="Proteomes" id="UP001596524"/>
    </source>
</evidence>
<dbReference type="PANTHER" id="PTHR43788:SF6">
    <property type="entry name" value="DNA HELICASE B"/>
    <property type="match status" value="1"/>
</dbReference>